<dbReference type="InterPro" id="IPR019594">
    <property type="entry name" value="Glu/Gly-bd"/>
</dbReference>
<evidence type="ECO:0000259" key="18">
    <source>
        <dbReference type="SMART" id="SM00079"/>
    </source>
</evidence>
<dbReference type="InterPro" id="IPR017103">
    <property type="entry name" value="Iontropic_Glu_rcpt_pln"/>
</dbReference>
<feature type="signal peptide" evidence="17">
    <location>
        <begin position="1"/>
        <end position="23"/>
    </location>
</feature>
<feature type="chain" id="PRO_5043506421" description="Glutamate receptor" evidence="17">
    <location>
        <begin position="24"/>
        <end position="925"/>
    </location>
</feature>
<feature type="disulfide bond" evidence="14">
    <location>
        <begin position="758"/>
        <end position="812"/>
    </location>
</feature>
<dbReference type="GO" id="GO:0016020">
    <property type="term" value="C:membrane"/>
    <property type="evidence" value="ECO:0007669"/>
    <property type="project" value="UniProtKB-SubCell"/>
</dbReference>
<keyword evidence="7 13" id="KW-0406">Ion transport</keyword>
<evidence type="ECO:0000256" key="5">
    <source>
        <dbReference type="ARBA" id="ARBA00022729"/>
    </source>
</evidence>
<keyword evidence="3 13" id="KW-0813">Transport</keyword>
<dbReference type="Pfam" id="PF10613">
    <property type="entry name" value="Lig_chan-Glu_bd"/>
    <property type="match status" value="1"/>
</dbReference>
<feature type="region of interest" description="Disordered" evidence="15">
    <location>
        <begin position="894"/>
        <end position="925"/>
    </location>
</feature>
<keyword evidence="14" id="KW-1015">Disulfide bond</keyword>
<dbReference type="Proteomes" id="UP001454036">
    <property type="component" value="Unassembled WGS sequence"/>
</dbReference>
<dbReference type="FunFam" id="3.40.190.10:FF:000175">
    <property type="entry name" value="Glutamate receptor"/>
    <property type="match status" value="1"/>
</dbReference>
<gene>
    <name evidence="19" type="ORF">LIER_12637</name>
</gene>
<dbReference type="PIRSF" id="PIRSF037090">
    <property type="entry name" value="Iontro_Glu-like_rcpt_pln"/>
    <property type="match status" value="1"/>
</dbReference>
<keyword evidence="9 13" id="KW-0675">Receptor</keyword>
<dbReference type="Gene3D" id="3.40.50.2300">
    <property type="match status" value="2"/>
</dbReference>
<dbReference type="Gene3D" id="3.40.190.10">
    <property type="entry name" value="Periplasmic binding protein-like II"/>
    <property type="match status" value="2"/>
</dbReference>
<evidence type="ECO:0000256" key="14">
    <source>
        <dbReference type="PIRSR" id="PIRSR037090-50"/>
    </source>
</evidence>
<evidence type="ECO:0000256" key="17">
    <source>
        <dbReference type="SAM" id="SignalP"/>
    </source>
</evidence>
<comment type="subcellular location">
    <subcellularLocation>
        <location evidence="1">Membrane</location>
        <topology evidence="1">Multi-pass membrane protein</topology>
    </subcellularLocation>
</comment>
<evidence type="ECO:0000256" key="7">
    <source>
        <dbReference type="ARBA" id="ARBA00023065"/>
    </source>
</evidence>
<feature type="transmembrane region" description="Helical" evidence="16">
    <location>
        <begin position="589"/>
        <end position="607"/>
    </location>
</feature>
<comment type="function">
    <text evidence="13">Glutamate-gated receptor that probably acts as non-selective cation channel.</text>
</comment>
<comment type="similarity">
    <text evidence="2 13">Belongs to the glutamate-gated ion channel (TC 1.A.10.1) family.</text>
</comment>
<proteinExistence type="inferred from homology"/>
<feature type="transmembrane region" description="Helical" evidence="16">
    <location>
        <begin position="649"/>
        <end position="673"/>
    </location>
</feature>
<evidence type="ECO:0000256" key="4">
    <source>
        <dbReference type="ARBA" id="ARBA00022692"/>
    </source>
</evidence>
<dbReference type="GO" id="GO:0009611">
    <property type="term" value="P:response to wounding"/>
    <property type="evidence" value="ECO:0007669"/>
    <property type="project" value="UniProtKB-ARBA"/>
</dbReference>
<keyword evidence="8 13" id="KW-0472">Membrane</keyword>
<dbReference type="PANTHER" id="PTHR18966">
    <property type="entry name" value="IONOTROPIC GLUTAMATE RECEPTOR"/>
    <property type="match status" value="1"/>
</dbReference>
<accession>A0AAV3PU14</accession>
<reference evidence="19 20" key="1">
    <citation type="submission" date="2024-01" db="EMBL/GenBank/DDBJ databases">
        <title>The complete chloroplast genome sequence of Lithospermum erythrorhizon: insights into the phylogenetic relationship among Boraginaceae species and the maternal lineages of purple gromwells.</title>
        <authorList>
            <person name="Okada T."/>
            <person name="Watanabe K."/>
        </authorList>
    </citation>
    <scope>NUCLEOTIDE SEQUENCE [LARGE SCALE GENOMIC DNA]</scope>
</reference>
<dbReference type="FunFam" id="1.10.287.70:FF:000037">
    <property type="entry name" value="Glutamate receptor"/>
    <property type="match status" value="1"/>
</dbReference>
<feature type="domain" description="Ionotropic glutamate receptor C-terminal" evidence="18">
    <location>
        <begin position="468"/>
        <end position="809"/>
    </location>
</feature>
<evidence type="ECO:0000256" key="15">
    <source>
        <dbReference type="SAM" id="MobiDB-lite"/>
    </source>
</evidence>
<dbReference type="Gene3D" id="1.10.287.70">
    <property type="match status" value="1"/>
</dbReference>
<dbReference type="FunFam" id="3.40.50.2300:FF:000081">
    <property type="entry name" value="Glutamate receptor"/>
    <property type="match status" value="1"/>
</dbReference>
<evidence type="ECO:0000256" key="3">
    <source>
        <dbReference type="ARBA" id="ARBA00022448"/>
    </source>
</evidence>
<keyword evidence="12 13" id="KW-0407">Ion channel</keyword>
<evidence type="ECO:0000313" key="19">
    <source>
        <dbReference type="EMBL" id="GAA0154740.1"/>
    </source>
</evidence>
<organism evidence="19 20">
    <name type="scientific">Lithospermum erythrorhizon</name>
    <name type="common">Purple gromwell</name>
    <name type="synonym">Lithospermum officinale var. erythrorhizon</name>
    <dbReference type="NCBI Taxonomy" id="34254"/>
    <lineage>
        <taxon>Eukaryota</taxon>
        <taxon>Viridiplantae</taxon>
        <taxon>Streptophyta</taxon>
        <taxon>Embryophyta</taxon>
        <taxon>Tracheophyta</taxon>
        <taxon>Spermatophyta</taxon>
        <taxon>Magnoliopsida</taxon>
        <taxon>eudicotyledons</taxon>
        <taxon>Gunneridae</taxon>
        <taxon>Pentapetalae</taxon>
        <taxon>asterids</taxon>
        <taxon>lamiids</taxon>
        <taxon>Boraginales</taxon>
        <taxon>Boraginaceae</taxon>
        <taxon>Boraginoideae</taxon>
        <taxon>Lithospermeae</taxon>
        <taxon>Lithospermum</taxon>
    </lineage>
</organism>
<dbReference type="SMART" id="SM00079">
    <property type="entry name" value="PBPe"/>
    <property type="match status" value="1"/>
</dbReference>
<evidence type="ECO:0000256" key="6">
    <source>
        <dbReference type="ARBA" id="ARBA00022989"/>
    </source>
</evidence>
<evidence type="ECO:0000256" key="12">
    <source>
        <dbReference type="ARBA" id="ARBA00023303"/>
    </source>
</evidence>
<keyword evidence="11 13" id="KW-1071">Ligand-gated ion channel</keyword>
<dbReference type="Pfam" id="PF00060">
    <property type="entry name" value="Lig_chan"/>
    <property type="match status" value="1"/>
</dbReference>
<keyword evidence="20" id="KW-1185">Reference proteome</keyword>
<evidence type="ECO:0000256" key="10">
    <source>
        <dbReference type="ARBA" id="ARBA00023180"/>
    </source>
</evidence>
<keyword evidence="6 16" id="KW-1133">Transmembrane helix</keyword>
<sequence>MKFIWFSALWLLLFGVISNGLSANNSSRSDVVTLGAILSFDSPIGKVAKIAIEEAVKDVNVNSSVLKGTKLVVKMHDSNCSGFLGMVGAIQFMETDAVAIIGPESSVVAHTLSFVTNDLQVPLLSYAATDPTLSSLQFPYFVRTTQSDLYQMTAIADIVTHYGWKQVVVIYLDDDYGRNGMSALGDALAARRCEISYKVGITPRVSNRDDILDILVKVKNVESRIIVLHTYSTIGFMVFSLAKYLGMTGDGYVWIATDWLTSVADSIADFPPEQMDDLQGALVLRQHTADSERKRAFSKKWVKRTAGTLGLSSYGFYAYDTVWLVAHAIDAFFRQGGIVSFSKYSRLQEVEGSTLHLEAMSIFDGGPLLLKNILQSDFIGLSGTVKFNSDGSLIHPAYDVMNVVGSGFHRIGYWSKNSGLSTVPPEVLYTMPPNLSSSNQVLKPVVWPGDTVDTPRGWSFPENGNLLRIGVPNRASFREFVARVRGTDDFKGFCIDVFTAAETLLPYPFHYKFIPFGDGRKNPSYDEIVQKITTGELDGVVGDIAIVTNRTKEVDFTQPFATSGLVIVAPFKRLNTGAWAFLRPFSPQMWSVTAIFFIVVGVVVWILEHRINDEFRGPPKRQIITVVWFSLSTMFFAQRENTMSTLGRGVLIIWLFVVLIINSSYTASLTSILTVQQIYSPIKGIDSLKETDGPIGYQEGSFSEHYLSGEIGIAKSRLVSLGSPEEYATALQKGPRNGGVAAVVDERPYVELFLSSQCKFRIVGQEFTRSGWGFAFPRESPFAIDFSTAILQLSENGDLQRIHDKWLTKSSCSKDNTEIYSDQLHLKSFWGLFLICGVVCFVSLLIYFLRILQKYRRAARDEPDSEDQSTSHTKRLRTLLSIIDEKVDPYRRHKRRKLESLSNDNTENGIETNAKTPRRLQSSIF</sequence>
<protein>
    <recommendedName>
        <fullName evidence="13">Glutamate receptor</fullName>
    </recommendedName>
</protein>
<dbReference type="InterPro" id="IPR028082">
    <property type="entry name" value="Peripla_BP_I"/>
</dbReference>
<evidence type="ECO:0000256" key="13">
    <source>
        <dbReference type="PIRNR" id="PIRNR037090"/>
    </source>
</evidence>
<keyword evidence="4 16" id="KW-0812">Transmembrane</keyword>
<evidence type="ECO:0000256" key="16">
    <source>
        <dbReference type="SAM" id="Phobius"/>
    </source>
</evidence>
<evidence type="ECO:0000256" key="8">
    <source>
        <dbReference type="ARBA" id="ARBA00023136"/>
    </source>
</evidence>
<dbReference type="Pfam" id="PF01094">
    <property type="entry name" value="ANF_receptor"/>
    <property type="match status" value="1"/>
</dbReference>
<dbReference type="CDD" id="cd19990">
    <property type="entry name" value="PBP1_GABAb_receptor_plant"/>
    <property type="match status" value="1"/>
</dbReference>
<evidence type="ECO:0000256" key="9">
    <source>
        <dbReference type="ARBA" id="ARBA00023170"/>
    </source>
</evidence>
<dbReference type="InterPro" id="IPR044440">
    <property type="entry name" value="GABAb_receptor_plant_PBP1"/>
</dbReference>
<dbReference type="FunFam" id="3.40.190.10:FF:000054">
    <property type="entry name" value="Glutamate receptor"/>
    <property type="match status" value="1"/>
</dbReference>
<keyword evidence="5 17" id="KW-0732">Signal</keyword>
<feature type="transmembrane region" description="Helical" evidence="16">
    <location>
        <begin position="829"/>
        <end position="849"/>
    </location>
</feature>
<evidence type="ECO:0000256" key="11">
    <source>
        <dbReference type="ARBA" id="ARBA00023286"/>
    </source>
</evidence>
<evidence type="ECO:0000256" key="1">
    <source>
        <dbReference type="ARBA" id="ARBA00004141"/>
    </source>
</evidence>
<name>A0AAV3PU14_LITER</name>
<dbReference type="CDD" id="cd13686">
    <property type="entry name" value="GluR_Plant"/>
    <property type="match status" value="1"/>
</dbReference>
<dbReference type="AlphaFoldDB" id="A0AAV3PU14"/>
<dbReference type="InterPro" id="IPR015683">
    <property type="entry name" value="Ionotropic_Glu_rcpt"/>
</dbReference>
<dbReference type="SUPFAM" id="SSF53822">
    <property type="entry name" value="Periplasmic binding protein-like I"/>
    <property type="match status" value="1"/>
</dbReference>
<dbReference type="InterPro" id="IPR001828">
    <property type="entry name" value="ANF_lig-bd_rcpt"/>
</dbReference>
<keyword evidence="10" id="KW-0325">Glycoprotein</keyword>
<dbReference type="SUPFAM" id="SSF53850">
    <property type="entry name" value="Periplasmic binding protein-like II"/>
    <property type="match status" value="1"/>
</dbReference>
<dbReference type="GO" id="GO:1901701">
    <property type="term" value="P:cellular response to oxygen-containing compound"/>
    <property type="evidence" value="ECO:0007669"/>
    <property type="project" value="UniProtKB-ARBA"/>
</dbReference>
<evidence type="ECO:0000313" key="20">
    <source>
        <dbReference type="Proteomes" id="UP001454036"/>
    </source>
</evidence>
<dbReference type="InterPro" id="IPR001320">
    <property type="entry name" value="Iontro_rcpt_C"/>
</dbReference>
<feature type="compositionally biased region" description="Polar residues" evidence="15">
    <location>
        <begin position="900"/>
        <end position="925"/>
    </location>
</feature>
<evidence type="ECO:0000256" key="2">
    <source>
        <dbReference type="ARBA" id="ARBA00008685"/>
    </source>
</evidence>
<dbReference type="GO" id="GO:0007165">
    <property type="term" value="P:signal transduction"/>
    <property type="evidence" value="ECO:0007669"/>
    <property type="project" value="UniProtKB-ARBA"/>
</dbReference>
<dbReference type="EMBL" id="BAABME010002462">
    <property type="protein sequence ID" value="GAA0154740.1"/>
    <property type="molecule type" value="Genomic_DNA"/>
</dbReference>
<comment type="caution">
    <text evidence="19">The sequence shown here is derived from an EMBL/GenBank/DDBJ whole genome shotgun (WGS) entry which is preliminary data.</text>
</comment>
<dbReference type="GO" id="GO:0015276">
    <property type="term" value="F:ligand-gated monoatomic ion channel activity"/>
    <property type="evidence" value="ECO:0007669"/>
    <property type="project" value="InterPro"/>
</dbReference>